<protein>
    <recommendedName>
        <fullName evidence="4">Parvulin-like PPIase</fullName>
        <ecNumber evidence="3">5.2.1.8</ecNumber>
    </recommendedName>
    <alternativeName>
        <fullName evidence="8">Peptidyl-prolyl cis-trans isomerase plp</fullName>
    </alternativeName>
    <alternativeName>
        <fullName evidence="9">Rotamase plp</fullName>
    </alternativeName>
</protein>
<evidence type="ECO:0000256" key="7">
    <source>
        <dbReference type="ARBA" id="ARBA00023235"/>
    </source>
</evidence>
<name>A0A3R8Q8E5_9SPHN</name>
<organism evidence="12 13">
    <name type="scientific">Sphingorhabdus wooponensis</name>
    <dbReference type="NCBI Taxonomy" id="940136"/>
    <lineage>
        <taxon>Bacteria</taxon>
        <taxon>Pseudomonadati</taxon>
        <taxon>Pseudomonadota</taxon>
        <taxon>Alphaproteobacteria</taxon>
        <taxon>Sphingomonadales</taxon>
        <taxon>Sphingomonadaceae</taxon>
        <taxon>Sphingorhabdus</taxon>
    </lineage>
</organism>
<dbReference type="EMBL" id="RWJI01000001">
    <property type="protein sequence ID" value="RRQ51556.1"/>
    <property type="molecule type" value="Genomic_DNA"/>
</dbReference>
<comment type="similarity">
    <text evidence="2">Belongs to the PpiC/parvulin rotamase family.</text>
</comment>
<dbReference type="PANTHER" id="PTHR47245:SF1">
    <property type="entry name" value="FOLDASE PROTEIN PRSA"/>
    <property type="match status" value="1"/>
</dbReference>
<keyword evidence="6 10" id="KW-0697">Rotamase</keyword>
<accession>A0A3R8Q8E5</accession>
<dbReference type="InterPro" id="IPR050245">
    <property type="entry name" value="PrsA_foldase"/>
</dbReference>
<evidence type="ECO:0000313" key="13">
    <source>
        <dbReference type="Proteomes" id="UP000268553"/>
    </source>
</evidence>
<feature type="domain" description="PpiC" evidence="11">
    <location>
        <begin position="194"/>
        <end position="223"/>
    </location>
</feature>
<evidence type="ECO:0000256" key="8">
    <source>
        <dbReference type="ARBA" id="ARBA00030642"/>
    </source>
</evidence>
<dbReference type="GO" id="GO:0003755">
    <property type="term" value="F:peptidyl-prolyl cis-trans isomerase activity"/>
    <property type="evidence" value="ECO:0007669"/>
    <property type="project" value="UniProtKB-KW"/>
</dbReference>
<dbReference type="EC" id="5.2.1.8" evidence="3"/>
<comment type="catalytic activity">
    <reaction evidence="1">
        <text>[protein]-peptidylproline (omega=180) = [protein]-peptidylproline (omega=0)</text>
        <dbReference type="Rhea" id="RHEA:16237"/>
        <dbReference type="Rhea" id="RHEA-COMP:10747"/>
        <dbReference type="Rhea" id="RHEA-COMP:10748"/>
        <dbReference type="ChEBI" id="CHEBI:83833"/>
        <dbReference type="ChEBI" id="CHEBI:83834"/>
        <dbReference type="EC" id="5.2.1.8"/>
    </reaction>
</comment>
<evidence type="ECO:0000256" key="1">
    <source>
        <dbReference type="ARBA" id="ARBA00000971"/>
    </source>
</evidence>
<dbReference type="AlphaFoldDB" id="A0A3R8Q8E5"/>
<dbReference type="InterPro" id="IPR000297">
    <property type="entry name" value="PPIase_PpiC"/>
</dbReference>
<evidence type="ECO:0000256" key="9">
    <source>
        <dbReference type="ARBA" id="ARBA00031484"/>
    </source>
</evidence>
<evidence type="ECO:0000256" key="4">
    <source>
        <dbReference type="ARBA" id="ARBA00018370"/>
    </source>
</evidence>
<dbReference type="Pfam" id="PF13145">
    <property type="entry name" value="Rotamase_2"/>
    <property type="match status" value="1"/>
</dbReference>
<evidence type="ECO:0000313" key="12">
    <source>
        <dbReference type="EMBL" id="RRQ51556.1"/>
    </source>
</evidence>
<evidence type="ECO:0000259" key="11">
    <source>
        <dbReference type="PROSITE" id="PS50198"/>
    </source>
</evidence>
<gene>
    <name evidence="12" type="ORF">D7D48_01250</name>
</gene>
<comment type="caution">
    <text evidence="12">The sequence shown here is derived from an EMBL/GenBank/DDBJ whole genome shotgun (WGS) entry which is preliminary data.</text>
</comment>
<evidence type="ECO:0000256" key="10">
    <source>
        <dbReference type="PROSITE-ProRule" id="PRU00278"/>
    </source>
</evidence>
<keyword evidence="7 10" id="KW-0413">Isomerase</keyword>
<evidence type="ECO:0000256" key="3">
    <source>
        <dbReference type="ARBA" id="ARBA00013194"/>
    </source>
</evidence>
<dbReference type="RefSeq" id="WP_125229570.1">
    <property type="nucleotide sequence ID" value="NZ_RWJI01000001.1"/>
</dbReference>
<evidence type="ECO:0000256" key="2">
    <source>
        <dbReference type="ARBA" id="ARBA00007656"/>
    </source>
</evidence>
<keyword evidence="13" id="KW-1185">Reference proteome</keyword>
<proteinExistence type="inferred from homology"/>
<evidence type="ECO:0000256" key="5">
    <source>
        <dbReference type="ARBA" id="ARBA00022729"/>
    </source>
</evidence>
<dbReference type="PANTHER" id="PTHR47245">
    <property type="entry name" value="PEPTIDYLPROLYL ISOMERASE"/>
    <property type="match status" value="1"/>
</dbReference>
<dbReference type="SUPFAM" id="SSF54534">
    <property type="entry name" value="FKBP-like"/>
    <property type="match status" value="1"/>
</dbReference>
<dbReference type="OrthoDB" id="196786at2"/>
<reference evidence="12 13" key="1">
    <citation type="submission" date="2018-12" db="EMBL/GenBank/DDBJ databases">
        <authorList>
            <person name="Kim S.-J."/>
            <person name="Jung G.-Y."/>
        </authorList>
    </citation>
    <scope>NUCLEOTIDE SEQUENCE [LARGE SCALE GENOMIC DNA]</scope>
    <source>
        <strain evidence="12 13">03SU3-P</strain>
    </source>
</reference>
<dbReference type="InterPro" id="IPR046357">
    <property type="entry name" value="PPIase_dom_sf"/>
</dbReference>
<sequence>MTYDWMKQALREPLVHFLGAGSALFLLMGQFGGEDSLDRSITINEADVTRLASVWEQTWRRAPTQEQLDSLIRDYIKEEIYFREGMRLGLDVDDPVIRRRLRAKMEFLANAEIQNMEPTEAALQSFYAANTIRYAEKPAFSFDQRFLGDDAEAAKAAILALNAGKQVQAQPLSVSASLEKAASDSIGREFGDGFADSLRTLPKGRWSGPVQSGFGWHAVRVRDIVASGTPPLSDIRQRVSNDWRAETQATREAAAYQALLDGYDIRIAKP</sequence>
<dbReference type="PROSITE" id="PS50198">
    <property type="entry name" value="PPIC_PPIASE_2"/>
    <property type="match status" value="1"/>
</dbReference>
<dbReference type="Gene3D" id="3.10.50.40">
    <property type="match status" value="1"/>
</dbReference>
<dbReference type="Proteomes" id="UP000268553">
    <property type="component" value="Unassembled WGS sequence"/>
</dbReference>
<keyword evidence="5" id="KW-0732">Signal</keyword>
<evidence type="ECO:0000256" key="6">
    <source>
        <dbReference type="ARBA" id="ARBA00023110"/>
    </source>
</evidence>